<feature type="region of interest" description="Disordered" evidence="1">
    <location>
        <begin position="344"/>
        <end position="383"/>
    </location>
</feature>
<dbReference type="Proteomes" id="UP001385951">
    <property type="component" value="Unassembled WGS sequence"/>
</dbReference>
<dbReference type="EMBL" id="JASBNA010000002">
    <property type="protein sequence ID" value="KAK7694512.1"/>
    <property type="molecule type" value="Genomic_DNA"/>
</dbReference>
<feature type="compositionally biased region" description="Polar residues" evidence="1">
    <location>
        <begin position="362"/>
        <end position="371"/>
    </location>
</feature>
<organism evidence="2 3">
    <name type="scientific">Cerrena zonata</name>
    <dbReference type="NCBI Taxonomy" id="2478898"/>
    <lineage>
        <taxon>Eukaryota</taxon>
        <taxon>Fungi</taxon>
        <taxon>Dikarya</taxon>
        <taxon>Basidiomycota</taxon>
        <taxon>Agaricomycotina</taxon>
        <taxon>Agaricomycetes</taxon>
        <taxon>Polyporales</taxon>
        <taxon>Cerrenaceae</taxon>
        <taxon>Cerrena</taxon>
    </lineage>
</organism>
<keyword evidence="3" id="KW-1185">Reference proteome</keyword>
<evidence type="ECO:0000256" key="1">
    <source>
        <dbReference type="SAM" id="MobiDB-lite"/>
    </source>
</evidence>
<comment type="caution">
    <text evidence="2">The sequence shown here is derived from an EMBL/GenBank/DDBJ whole genome shotgun (WGS) entry which is preliminary data.</text>
</comment>
<feature type="region of interest" description="Disordered" evidence="1">
    <location>
        <begin position="1"/>
        <end position="134"/>
    </location>
</feature>
<proteinExistence type="predicted"/>
<dbReference type="AlphaFoldDB" id="A0AAW0GWF0"/>
<name>A0AAW0GWF0_9APHY</name>
<evidence type="ECO:0000313" key="3">
    <source>
        <dbReference type="Proteomes" id="UP001385951"/>
    </source>
</evidence>
<feature type="region of interest" description="Disordered" evidence="1">
    <location>
        <begin position="157"/>
        <end position="206"/>
    </location>
</feature>
<sequence>MKTRNSSISRAGDGEHLSSPARPGRKTANSTSRNTRRQSAPADANRTLKLKQSIVERKRRTYGKVADAPDEAPNVPALHTVSQPLPYPTPKGKGHGSRSTSVCYVDVPSRQASSSRDSRFADVELDPSGQNRSSNIILTTQNQGLPHLQVRKMDTAPRPFGLLTPDKSMDDAKKVASATKHTSPTQPSRRGPVVSPESRAEEREVARHLSSIESSEVRDTAYRFDDNMSDMFDVTDLCHSMHFLPFEYEGINIEVPAKVVSILEAMKHNMHLNDTARLRAESLLLEEIKKRVEAEDVISELLLENKRLVETSFQAMTATFAAAAQDIMGQWHSGKTVPWNGLRFARPNNDAIPSQDPLAGPSQDSAGSSSIEGHANRDHLYPP</sequence>
<feature type="compositionally biased region" description="Polar residues" evidence="1">
    <location>
        <begin position="179"/>
        <end position="188"/>
    </location>
</feature>
<accession>A0AAW0GWF0</accession>
<evidence type="ECO:0000313" key="2">
    <source>
        <dbReference type="EMBL" id="KAK7694512.1"/>
    </source>
</evidence>
<reference evidence="2 3" key="1">
    <citation type="submission" date="2022-09" db="EMBL/GenBank/DDBJ databases">
        <authorList>
            <person name="Palmer J.M."/>
        </authorList>
    </citation>
    <scope>NUCLEOTIDE SEQUENCE [LARGE SCALE GENOMIC DNA]</scope>
    <source>
        <strain evidence="2 3">DSM 7382</strain>
    </source>
</reference>
<feature type="compositionally biased region" description="Basic and acidic residues" evidence="1">
    <location>
        <begin position="374"/>
        <end position="383"/>
    </location>
</feature>
<gene>
    <name evidence="2" type="ORF">QCA50_001698</name>
</gene>
<protein>
    <submittedName>
        <fullName evidence="2">Uncharacterized protein</fullName>
    </submittedName>
</protein>